<dbReference type="InterPro" id="IPR040198">
    <property type="entry name" value="Fido_containing"/>
</dbReference>
<feature type="binding site" evidence="1">
    <location>
        <position position="213"/>
    </location>
    <ligand>
        <name>ATP</name>
        <dbReference type="ChEBI" id="CHEBI:30616"/>
    </ligand>
</feature>
<reference evidence="5 6" key="1">
    <citation type="submission" date="2016-08" db="EMBL/GenBank/DDBJ databases">
        <title>Hymenobacter coccineus sp. nov., Hymenobacter lapidarius sp. nov. and Hymenobacter glacialis sp. nov., isolated from Antarctic soil.</title>
        <authorList>
            <person name="Sedlacek I."/>
            <person name="Kralova S."/>
            <person name="Kyrova K."/>
            <person name="Maslanova I."/>
            <person name="Stankova E."/>
            <person name="Vrbovska V."/>
            <person name="Nemec M."/>
            <person name="Bartak M."/>
            <person name="Svec P."/>
            <person name="Busse H.-J."/>
            <person name="Pantucek R."/>
        </authorList>
    </citation>
    <scope>NUCLEOTIDE SEQUENCE [LARGE SCALE GENOMIC DNA]</scope>
    <source>
        <strain evidence="5 6">CCM 8643</strain>
    </source>
</reference>
<dbReference type="PROSITE" id="PS51459">
    <property type="entry name" value="FIDO"/>
    <property type="match status" value="1"/>
</dbReference>
<gene>
    <name evidence="5" type="ORF">BEN47_12265</name>
</gene>
<dbReference type="InterPro" id="IPR026287">
    <property type="entry name" value="SoFic-like"/>
</dbReference>
<feature type="domain" description="Fido" evidence="4">
    <location>
        <begin position="126"/>
        <end position="277"/>
    </location>
</feature>
<feature type="binding site" evidence="1">
    <location>
        <position position="78"/>
    </location>
    <ligand>
        <name>ATP</name>
        <dbReference type="ChEBI" id="CHEBI:30616"/>
    </ligand>
</feature>
<dbReference type="RefSeq" id="WP_070726726.1">
    <property type="nucleotide sequence ID" value="NZ_MDZB01000094.1"/>
</dbReference>
<feature type="binding site" evidence="1">
    <location>
        <begin position="218"/>
        <end position="224"/>
    </location>
    <ligand>
        <name>ATP</name>
        <dbReference type="ChEBI" id="CHEBI:30616"/>
    </ligand>
</feature>
<dbReference type="PANTHER" id="PTHR13504:SF35">
    <property type="entry name" value="PROTEIN ADENYLYLTRANSFERASE SOFIC"/>
    <property type="match status" value="1"/>
</dbReference>
<dbReference type="InterPro" id="IPR003812">
    <property type="entry name" value="Fido"/>
</dbReference>
<protein>
    <submittedName>
        <fullName evidence="5">Cell filamentation protein Fic</fullName>
    </submittedName>
</protein>
<name>A0A1G1T7A1_9BACT</name>
<feature type="binding site" evidence="1">
    <location>
        <position position="255"/>
    </location>
    <ligand>
        <name>ATP</name>
        <dbReference type="ChEBI" id="CHEBI:30616"/>
    </ligand>
</feature>
<dbReference type="EMBL" id="MDZB01000094">
    <property type="protein sequence ID" value="OGX86755.1"/>
    <property type="molecule type" value="Genomic_DNA"/>
</dbReference>
<dbReference type="GO" id="GO:0005524">
    <property type="term" value="F:ATP binding"/>
    <property type="evidence" value="ECO:0007669"/>
    <property type="project" value="UniProtKB-KW"/>
</dbReference>
<evidence type="ECO:0000256" key="1">
    <source>
        <dbReference type="PIRSR" id="PIRSR038925-1"/>
    </source>
</evidence>
<keyword evidence="1" id="KW-0547">Nucleotide-binding</keyword>
<dbReference type="Pfam" id="PF21248">
    <property type="entry name" value="SoFic-like_C"/>
    <property type="match status" value="1"/>
</dbReference>
<evidence type="ECO:0000256" key="2">
    <source>
        <dbReference type="PIRSR" id="PIRSR640198-1"/>
    </source>
</evidence>
<dbReference type="InterPro" id="IPR036597">
    <property type="entry name" value="Fido-like_dom_sf"/>
</dbReference>
<dbReference type="Gene3D" id="1.10.3290.10">
    <property type="entry name" value="Fido-like domain"/>
    <property type="match status" value="1"/>
</dbReference>
<sequence length="377" mass="42950">MPEISTYRINPDRDKPWNGLPDLPIAPELWRTPELLEQLGHAREALGRLHGRSVAIPNQGLLINSISLQEAKASSAIENIFTTDDELYQAFSETKADRAEGPAKEVLRYREALWSGNDFLKSEAGFTRDYFVRMVREIKQVEEGIRPPFTATVIRQGGSGPHAGKAIYTPPRGSGILEAKLDNLLAFVNDDDAYPLHPLLKMAIAHFQFEAIHPFRDGNGRTGRIFNIHYLVKKGLLDYPILYLSRYILAHKEAYYGALAGVSQRGDWATWLRYMLTAVEVTANLTFDKINRILEARDAVLAVIQAQKSIRRPDQLTQKIFTQPITRIKHLTEDRTYALNTARDYLNKLVELQILEKKSVQGNIYYINRELYSILED</sequence>
<dbReference type="Pfam" id="PF13784">
    <property type="entry name" value="Fic_N"/>
    <property type="match status" value="1"/>
</dbReference>
<dbReference type="AlphaFoldDB" id="A0A1G1T7A1"/>
<dbReference type="InterPro" id="IPR048770">
    <property type="entry name" value="SoFic-like_C"/>
</dbReference>
<dbReference type="Pfam" id="PF02661">
    <property type="entry name" value="Fic"/>
    <property type="match status" value="1"/>
</dbReference>
<dbReference type="Proteomes" id="UP000176294">
    <property type="component" value="Unassembled WGS sequence"/>
</dbReference>
<keyword evidence="1" id="KW-0067">ATP-binding</keyword>
<evidence type="ECO:0000313" key="6">
    <source>
        <dbReference type="Proteomes" id="UP000176294"/>
    </source>
</evidence>
<feature type="binding site" evidence="3">
    <location>
        <begin position="255"/>
        <end position="256"/>
    </location>
    <ligand>
        <name>ATP</name>
        <dbReference type="ChEBI" id="CHEBI:30616"/>
    </ligand>
</feature>
<evidence type="ECO:0000259" key="4">
    <source>
        <dbReference type="PROSITE" id="PS51459"/>
    </source>
</evidence>
<feature type="active site" evidence="2">
    <location>
        <position position="213"/>
    </location>
</feature>
<dbReference type="SUPFAM" id="SSF140931">
    <property type="entry name" value="Fic-like"/>
    <property type="match status" value="1"/>
</dbReference>
<evidence type="ECO:0000256" key="3">
    <source>
        <dbReference type="PIRSR" id="PIRSR640198-2"/>
    </source>
</evidence>
<keyword evidence="6" id="KW-1185">Reference proteome</keyword>
<evidence type="ECO:0000313" key="5">
    <source>
        <dbReference type="EMBL" id="OGX86755.1"/>
    </source>
</evidence>
<accession>A0A1G1T7A1</accession>
<dbReference type="PIRSF" id="PIRSF038925">
    <property type="entry name" value="AMP-prot_trans"/>
    <property type="match status" value="1"/>
</dbReference>
<dbReference type="PANTHER" id="PTHR13504">
    <property type="entry name" value="FIDO DOMAIN-CONTAINING PROTEIN DDB_G0283145"/>
    <property type="match status" value="1"/>
</dbReference>
<organism evidence="5 6">
    <name type="scientific">Hymenobacter lapidarius</name>
    <dbReference type="NCBI Taxonomy" id="1908237"/>
    <lineage>
        <taxon>Bacteria</taxon>
        <taxon>Pseudomonadati</taxon>
        <taxon>Bacteroidota</taxon>
        <taxon>Cytophagia</taxon>
        <taxon>Cytophagales</taxon>
        <taxon>Hymenobacteraceae</taxon>
        <taxon>Hymenobacter</taxon>
    </lineage>
</organism>
<dbReference type="STRING" id="1908237.BEN47_12265"/>
<dbReference type="InterPro" id="IPR025758">
    <property type="entry name" value="Fic/DOC_N"/>
</dbReference>
<proteinExistence type="predicted"/>
<feature type="binding site" evidence="3">
    <location>
        <begin position="217"/>
        <end position="224"/>
    </location>
    <ligand>
        <name>ATP</name>
        <dbReference type="ChEBI" id="CHEBI:30616"/>
    </ligand>
</feature>
<dbReference type="OrthoDB" id="9814400at2"/>
<comment type="caution">
    <text evidence="5">The sequence shown here is derived from an EMBL/GenBank/DDBJ whole genome shotgun (WGS) entry which is preliminary data.</text>
</comment>